<dbReference type="AlphaFoldDB" id="A0A4Y8IRN5"/>
<accession>A0A4Y8IRN5</accession>
<dbReference type="InterPro" id="IPR015064">
    <property type="entry name" value="Sda"/>
</dbReference>
<dbReference type="RefSeq" id="WP_134338745.1">
    <property type="nucleotide sequence ID" value="NZ_SOPW01000002.1"/>
</dbReference>
<dbReference type="OrthoDB" id="2933732at2"/>
<dbReference type="Pfam" id="PF08970">
    <property type="entry name" value="Sda"/>
    <property type="match status" value="1"/>
</dbReference>
<protein>
    <submittedName>
        <fullName evidence="1">Sporulation histidine kinase inhibitor Sda</fullName>
    </submittedName>
</protein>
<dbReference type="Gene3D" id="1.10.287.1100">
    <property type="entry name" value="Sporulation inhibitor A"/>
    <property type="match status" value="1"/>
</dbReference>
<organism evidence="1 2">
    <name type="scientific">Filobacillus milosensis</name>
    <dbReference type="NCBI Taxonomy" id="94137"/>
    <lineage>
        <taxon>Bacteria</taxon>
        <taxon>Bacillati</taxon>
        <taxon>Bacillota</taxon>
        <taxon>Bacilli</taxon>
        <taxon>Bacillales</taxon>
        <taxon>Bacillaceae</taxon>
        <taxon>Filobacillus</taxon>
    </lineage>
</organism>
<proteinExistence type="predicted"/>
<dbReference type="Proteomes" id="UP000297975">
    <property type="component" value="Unassembled WGS sequence"/>
</dbReference>
<dbReference type="EMBL" id="SOPW01000002">
    <property type="protein sequence ID" value="TFB24387.1"/>
    <property type="molecule type" value="Genomic_DNA"/>
</dbReference>
<name>A0A4Y8IRN5_9BACI</name>
<comment type="caution">
    <text evidence="1">The sequence shown here is derived from an EMBL/GenBank/DDBJ whole genome shotgun (WGS) entry which is preliminary data.</text>
</comment>
<evidence type="ECO:0000313" key="1">
    <source>
        <dbReference type="EMBL" id="TFB24387.1"/>
    </source>
</evidence>
<dbReference type="SUPFAM" id="SSF100985">
    <property type="entry name" value="Sporulation inhibitor Sda"/>
    <property type="match status" value="1"/>
</dbReference>
<keyword evidence="2" id="KW-1185">Reference proteome</keyword>
<sequence length="55" mass="6413">MYALSDHELIKLYSNAKTLNLENHFILLIEQEIKLRGLQPPNEQKVSLKQDSFNS</sequence>
<dbReference type="InterPro" id="IPR036916">
    <property type="entry name" value="Sda_sf"/>
</dbReference>
<reference evidence="1 2" key="1">
    <citation type="submission" date="2019-03" db="EMBL/GenBank/DDBJ databases">
        <authorList>
            <person name="He R.-H."/>
        </authorList>
    </citation>
    <scope>NUCLEOTIDE SEQUENCE [LARGE SCALE GENOMIC DNA]</scope>
    <source>
        <strain evidence="2">SH 714</strain>
    </source>
</reference>
<gene>
    <name evidence="1" type="ORF">E3U55_02485</name>
</gene>
<evidence type="ECO:0000313" key="2">
    <source>
        <dbReference type="Proteomes" id="UP000297975"/>
    </source>
</evidence>